<organism evidence="2">
    <name type="scientific">Thermohahella caldifontis</name>
    <dbReference type="NCBI Taxonomy" id="3142973"/>
    <lineage>
        <taxon>Bacteria</taxon>
        <taxon>Pseudomonadati</taxon>
        <taxon>Pseudomonadota</taxon>
        <taxon>Gammaproteobacteria</taxon>
        <taxon>Oceanospirillales</taxon>
        <taxon>Hahellaceae</taxon>
        <taxon>Thermohahella</taxon>
    </lineage>
</organism>
<gene>
    <name evidence="2" type="ORF">AAIA72_01380</name>
</gene>
<dbReference type="RefSeq" id="WP_369601667.1">
    <property type="nucleotide sequence ID" value="NZ_CP154858.1"/>
</dbReference>
<protein>
    <submittedName>
        <fullName evidence="2">Uncharacterized protein</fullName>
    </submittedName>
</protein>
<feature type="chain" id="PRO_5044244210" evidence="1">
    <location>
        <begin position="24"/>
        <end position="233"/>
    </location>
</feature>
<evidence type="ECO:0000313" key="2">
    <source>
        <dbReference type="EMBL" id="XDT72663.1"/>
    </source>
</evidence>
<name>A0AB39UXC0_9GAMM</name>
<dbReference type="AlphaFoldDB" id="A0AB39UXC0"/>
<sequence length="233" mass="25763">MSNIFSRALCLILALATTGVLHAEISKDKARRSITAIKAAFEEAQHKESIWKWSWVGIYGASMLGNIAFAESTDNKAARYDARVSATTSALGLAGMLLEKSIYAEGLKTATRKLKYPKERNLAKVENLLIEAGRTEALYAHTHRKAGLAVSFAAGLVIALDDGRPEDGAIQFVTGALVNELRLRTHPHTLTRFWRSYTPRTVAPMLSEMQWQLVPHHTKEGIDGGRLVAYLRF</sequence>
<dbReference type="KEGG" id="tcd:AAIA72_01380"/>
<evidence type="ECO:0000256" key="1">
    <source>
        <dbReference type="SAM" id="SignalP"/>
    </source>
</evidence>
<accession>A0AB39UXC0</accession>
<keyword evidence="1" id="KW-0732">Signal</keyword>
<reference evidence="2" key="1">
    <citation type="submission" date="2024-05" db="EMBL/GenBank/DDBJ databases">
        <title>Genome sequencing of novel strain.</title>
        <authorList>
            <person name="Ganbat D."/>
            <person name="Ganbat S."/>
            <person name="Lee S.-J."/>
        </authorList>
    </citation>
    <scope>NUCLEOTIDE SEQUENCE</scope>
    <source>
        <strain evidence="2">SMD15-11</strain>
    </source>
</reference>
<proteinExistence type="predicted"/>
<dbReference type="EMBL" id="CP154858">
    <property type="protein sequence ID" value="XDT72663.1"/>
    <property type="molecule type" value="Genomic_DNA"/>
</dbReference>
<feature type="signal peptide" evidence="1">
    <location>
        <begin position="1"/>
        <end position="23"/>
    </location>
</feature>